<dbReference type="AlphaFoldDB" id="A0A0V0YXR9"/>
<protein>
    <submittedName>
        <fullName evidence="1">Uncharacterized protein</fullName>
    </submittedName>
</protein>
<evidence type="ECO:0000313" key="1">
    <source>
        <dbReference type="EMBL" id="KRY04586.1"/>
    </source>
</evidence>
<evidence type="ECO:0000313" key="2">
    <source>
        <dbReference type="Proteomes" id="UP000054783"/>
    </source>
</evidence>
<proteinExistence type="predicted"/>
<dbReference type="EMBL" id="JYDQ01001842">
    <property type="protein sequence ID" value="KRY04586.1"/>
    <property type="molecule type" value="Genomic_DNA"/>
</dbReference>
<keyword evidence="2" id="KW-1185">Reference proteome</keyword>
<gene>
    <name evidence="1" type="ORF">T12_14002</name>
</gene>
<feature type="non-terminal residue" evidence="1">
    <location>
        <position position="1"/>
    </location>
</feature>
<dbReference type="Proteomes" id="UP000054783">
    <property type="component" value="Unassembled WGS sequence"/>
</dbReference>
<organism evidence="1 2">
    <name type="scientific">Trichinella patagoniensis</name>
    <dbReference type="NCBI Taxonomy" id="990121"/>
    <lineage>
        <taxon>Eukaryota</taxon>
        <taxon>Metazoa</taxon>
        <taxon>Ecdysozoa</taxon>
        <taxon>Nematoda</taxon>
        <taxon>Enoplea</taxon>
        <taxon>Dorylaimia</taxon>
        <taxon>Trichinellida</taxon>
        <taxon>Trichinellidae</taxon>
        <taxon>Trichinella</taxon>
    </lineage>
</organism>
<sequence length="144" mass="16016">LSAKHSHGRCYTNALVDATVVLQHDEGEHFIPLLLILLAHNGQHVQECAIESFSLSIPLRMVRGGPRLFDVEKAAQQEHRMLPGSLLSTSTPRLLPVADVREQHYLRSRCRTSGSMKLIPEAASTLTRKMALATPLPLVFCWGR</sequence>
<reference evidence="1 2" key="1">
    <citation type="submission" date="2015-01" db="EMBL/GenBank/DDBJ databases">
        <title>Evolution of Trichinella species and genotypes.</title>
        <authorList>
            <person name="Korhonen P.K."/>
            <person name="Edoardo P."/>
            <person name="Giuseppe L.R."/>
            <person name="Gasser R.B."/>
        </authorList>
    </citation>
    <scope>NUCLEOTIDE SEQUENCE [LARGE SCALE GENOMIC DNA]</scope>
    <source>
        <strain evidence="1">ISS2496</strain>
    </source>
</reference>
<comment type="caution">
    <text evidence="1">The sequence shown here is derived from an EMBL/GenBank/DDBJ whole genome shotgun (WGS) entry which is preliminary data.</text>
</comment>
<name>A0A0V0YXR9_9BILA</name>
<accession>A0A0V0YXR9</accession>